<feature type="transmembrane region" description="Helical" evidence="2">
    <location>
        <begin position="44"/>
        <end position="71"/>
    </location>
</feature>
<dbReference type="InParanoid" id="A0A1Y1UIS6"/>
<feature type="transmembrane region" description="Helical" evidence="2">
    <location>
        <begin position="83"/>
        <end position="104"/>
    </location>
</feature>
<accession>A0A1Y1UIS6</accession>
<comment type="caution">
    <text evidence="3">The sequence shown here is derived from an EMBL/GenBank/DDBJ whole genome shotgun (WGS) entry which is preliminary data.</text>
</comment>
<evidence type="ECO:0000256" key="1">
    <source>
        <dbReference type="SAM" id="MobiDB-lite"/>
    </source>
</evidence>
<keyword evidence="2" id="KW-1133">Transmembrane helix</keyword>
<evidence type="ECO:0008006" key="5">
    <source>
        <dbReference type="Google" id="ProtNLM"/>
    </source>
</evidence>
<dbReference type="GeneID" id="33555124"/>
<dbReference type="STRING" id="4999.A0A1Y1UIS6"/>
<dbReference type="OrthoDB" id="6431331at2759"/>
<dbReference type="InterPro" id="IPR029058">
    <property type="entry name" value="AB_hydrolase_fold"/>
</dbReference>
<evidence type="ECO:0000313" key="4">
    <source>
        <dbReference type="Proteomes" id="UP000193218"/>
    </source>
</evidence>
<evidence type="ECO:0000313" key="3">
    <source>
        <dbReference type="EMBL" id="ORX37879.1"/>
    </source>
</evidence>
<dbReference type="SUPFAM" id="SSF53474">
    <property type="entry name" value="alpha/beta-Hydrolases"/>
    <property type="match status" value="1"/>
</dbReference>
<feature type="region of interest" description="Disordered" evidence="1">
    <location>
        <begin position="670"/>
        <end position="712"/>
    </location>
</feature>
<proteinExistence type="predicted"/>
<name>A0A1Y1UIS6_9TREE</name>
<organism evidence="3 4">
    <name type="scientific">Kockovaella imperatae</name>
    <dbReference type="NCBI Taxonomy" id="4999"/>
    <lineage>
        <taxon>Eukaryota</taxon>
        <taxon>Fungi</taxon>
        <taxon>Dikarya</taxon>
        <taxon>Basidiomycota</taxon>
        <taxon>Agaricomycotina</taxon>
        <taxon>Tremellomycetes</taxon>
        <taxon>Tremellales</taxon>
        <taxon>Cuniculitremaceae</taxon>
        <taxon>Kockovaella</taxon>
    </lineage>
</organism>
<dbReference type="EMBL" id="NBSH01000005">
    <property type="protein sequence ID" value="ORX37879.1"/>
    <property type="molecule type" value="Genomic_DNA"/>
</dbReference>
<dbReference type="Proteomes" id="UP000193218">
    <property type="component" value="Unassembled WGS sequence"/>
</dbReference>
<sequence length="712" mass="81797">MLTVNDTLPRDHDDFSIDKLWKNDPLPEEIYPRVIEKHIPERGYYIALGLIMSIWMITPLSCAYLIWFVLLGQGLRGGLGLTSTLFAAYALTEVVFAIYTSYLVRWVQTPTPASVLPLEARNELFRRVLTSDLGYSVPERPAESDDPEKQMDMELWNLYRSGHLSEARYHHAKDRKYEMIHGIQAPGPRVGKMSEGQKDLIGSFVEDHPGEREQRLRDQVEKDVGFGQDDFDDGIMDKHGKLIHLHPMDRRAVEFRERLRTWFNHAPWESLRRQNVIIWLSWSCFNLPYEDVQNNKKWLDFLDASLKMLEARTGTRFPDGFDPNVEMLRLTLDPVNAKGRPLILYAVTNTINWFLREIVYPYQGMGLYREGGIDYLIRIPAHWTPEKGRTEPNAMPIIYFHGLGFGLLQNHLLIKHLLESLPTHPICVPLAVHTSQSIFHERHLRPWTRRELVPAIKNICKKWGFWEQGVEEWGVRKDRSAGGVSLMSHSNGSTAHGWILKDCPELSRRNTFVDPVVFCLWEGGDVDICHSFCYRKPSTALELLLYYFIASEVGIANYIQRHFDWADNNLWFDEIPNVTDPRKTAFFLGGKDIIIDTARARKYLERHGAGKCIYWASQAGHGDGLSGESRDRVVMFVGTGSTRGWQGWLTRGRRTHSLGRDDWQRLKRNLKASSTAAASGSSDDDEPLRRGSEMSSASMESDATRVEDVVVK</sequence>
<feature type="compositionally biased region" description="Basic and acidic residues" evidence="1">
    <location>
        <begin position="702"/>
        <end position="712"/>
    </location>
</feature>
<dbReference type="RefSeq" id="XP_021871866.1">
    <property type="nucleotide sequence ID" value="XM_022013316.1"/>
</dbReference>
<gene>
    <name evidence="3" type="ORF">BD324DRAFT_578355</name>
</gene>
<keyword evidence="4" id="KW-1185">Reference proteome</keyword>
<dbReference type="AlphaFoldDB" id="A0A1Y1UIS6"/>
<evidence type="ECO:0000256" key="2">
    <source>
        <dbReference type="SAM" id="Phobius"/>
    </source>
</evidence>
<dbReference type="PANTHER" id="PTHR37471">
    <property type="entry name" value="UNNAMED PRODUCT"/>
    <property type="match status" value="1"/>
</dbReference>
<protein>
    <recommendedName>
        <fullName evidence="5">Alpha/Beta hydrolase protein</fullName>
    </recommendedName>
</protein>
<reference evidence="3 4" key="1">
    <citation type="submission" date="2017-03" db="EMBL/GenBank/DDBJ databases">
        <title>Widespread Adenine N6-methylation of Active Genes in Fungi.</title>
        <authorList>
            <consortium name="DOE Joint Genome Institute"/>
            <person name="Mondo S.J."/>
            <person name="Dannebaum R.O."/>
            <person name="Kuo R.C."/>
            <person name="Louie K.B."/>
            <person name="Bewick A.J."/>
            <person name="Labutti K."/>
            <person name="Haridas S."/>
            <person name="Kuo A."/>
            <person name="Salamov A."/>
            <person name="Ahrendt S.R."/>
            <person name="Lau R."/>
            <person name="Bowen B.P."/>
            <person name="Lipzen A."/>
            <person name="Sullivan W."/>
            <person name="Andreopoulos W.B."/>
            <person name="Clum A."/>
            <person name="Lindquist E."/>
            <person name="Daum C."/>
            <person name="Northen T.R."/>
            <person name="Ramamoorthy G."/>
            <person name="Schmitz R.J."/>
            <person name="Gryganskyi A."/>
            <person name="Culley D."/>
            <person name="Magnuson J."/>
            <person name="James T.Y."/>
            <person name="O'Malley M.A."/>
            <person name="Stajich J.E."/>
            <person name="Spatafora J.W."/>
            <person name="Visel A."/>
            <person name="Grigoriev I.V."/>
        </authorList>
    </citation>
    <scope>NUCLEOTIDE SEQUENCE [LARGE SCALE GENOMIC DNA]</scope>
    <source>
        <strain evidence="3 4">NRRL Y-17943</strain>
    </source>
</reference>
<dbReference type="PANTHER" id="PTHR37471:SF1">
    <property type="entry name" value="AB HYDROLASE-1 DOMAIN-CONTAINING PROTEIN"/>
    <property type="match status" value="1"/>
</dbReference>
<keyword evidence="2" id="KW-0812">Transmembrane</keyword>
<feature type="compositionally biased region" description="Low complexity" evidence="1">
    <location>
        <begin position="672"/>
        <end position="681"/>
    </location>
</feature>
<keyword evidence="2" id="KW-0472">Membrane</keyword>